<dbReference type="Proteomes" id="UP000285530">
    <property type="component" value="Unassembled WGS sequence"/>
</dbReference>
<organism evidence="2 3">
    <name type="scientific">Paracoccus aestuarii</name>
    <dbReference type="NCBI Taxonomy" id="453842"/>
    <lineage>
        <taxon>Bacteria</taxon>
        <taxon>Pseudomonadati</taxon>
        <taxon>Pseudomonadota</taxon>
        <taxon>Alphaproteobacteria</taxon>
        <taxon>Rhodobacterales</taxon>
        <taxon>Paracoccaceae</taxon>
        <taxon>Paracoccus</taxon>
    </lineage>
</organism>
<comment type="caution">
    <text evidence="2">The sequence shown here is derived from an EMBL/GenBank/DDBJ whole genome shotgun (WGS) entry which is preliminary data.</text>
</comment>
<dbReference type="EMBL" id="QZEV01000192">
    <property type="protein sequence ID" value="RJK94515.1"/>
    <property type="molecule type" value="Genomic_DNA"/>
</dbReference>
<accession>A0A418ZP30</accession>
<sequence length="112" mass="12359">IHVFDNRDSAVFTSLPGLVFYMAFAAFGIGLFLHLLLSWETLSAALRLPMQILLVTVWLALPIYVFHGLVIPGRNLMVELGMGGGVALLIAVGLFGLAMLYGGKRLWRMYFS</sequence>
<evidence type="ECO:0000313" key="3">
    <source>
        <dbReference type="Proteomes" id="UP000285530"/>
    </source>
</evidence>
<dbReference type="AlphaFoldDB" id="A0A418ZP30"/>
<feature type="transmembrane region" description="Helical" evidence="1">
    <location>
        <begin position="82"/>
        <end position="102"/>
    </location>
</feature>
<feature type="non-terminal residue" evidence="2">
    <location>
        <position position="1"/>
    </location>
</feature>
<dbReference type="RefSeq" id="WP_170152397.1">
    <property type="nucleotide sequence ID" value="NZ_QZEV01000192.1"/>
</dbReference>
<protein>
    <submittedName>
        <fullName evidence="2">Uncharacterized protein</fullName>
    </submittedName>
</protein>
<keyword evidence="1" id="KW-1133">Transmembrane helix</keyword>
<keyword evidence="3" id="KW-1185">Reference proteome</keyword>
<feature type="transmembrane region" description="Helical" evidence="1">
    <location>
        <begin position="18"/>
        <end position="39"/>
    </location>
</feature>
<proteinExistence type="predicted"/>
<keyword evidence="1" id="KW-0812">Transmembrane</keyword>
<feature type="transmembrane region" description="Helical" evidence="1">
    <location>
        <begin position="51"/>
        <end position="70"/>
    </location>
</feature>
<keyword evidence="1" id="KW-0472">Membrane</keyword>
<evidence type="ECO:0000313" key="2">
    <source>
        <dbReference type="EMBL" id="RJK94515.1"/>
    </source>
</evidence>
<gene>
    <name evidence="2" type="ORF">D3P06_18545</name>
</gene>
<reference evidence="2 3" key="1">
    <citation type="submission" date="2018-09" db="EMBL/GenBank/DDBJ databases">
        <title>Paracoccus onubensis nov. sp. a moderate halophilic bacterium isolated from Gruta de las Maravillas (Aracena, Spain).</title>
        <authorList>
            <person name="Jurado V."/>
            <person name="Gutierrez-Patricio S."/>
            <person name="Gonzalez-Pimentel J.L."/>
            <person name="Laiz L."/>
            <person name="Saiz-Jimenez C."/>
        </authorList>
    </citation>
    <scope>NUCLEOTIDE SEQUENCE [LARGE SCALE GENOMIC DNA]</scope>
    <source>
        <strain evidence="2 3">DSM 19484</strain>
    </source>
</reference>
<evidence type="ECO:0000256" key="1">
    <source>
        <dbReference type="SAM" id="Phobius"/>
    </source>
</evidence>
<name>A0A418ZP30_9RHOB</name>